<name>A0AAW1SP87_9CHLO</name>
<dbReference type="GO" id="GO:0005737">
    <property type="term" value="C:cytoplasm"/>
    <property type="evidence" value="ECO:0007669"/>
    <property type="project" value="UniProtKB-SubCell"/>
</dbReference>
<sequence length="643" mass="71511">MSPLRTAAVPFPCMVYPAQADAYYVRPLCQEQQQSFRRVCTSVLEQRMGPKRRMPQQQGYDQDPALEASAEDPMLGAVQLATNPLAPITVPASPFSFDRRRLKIDWRLLHGVDVDRVVRETDLDLLEKVVSMAVYGDLEAEDPAALSPLNFGRICRVAQLTGEYLLHVQDRLALENSQLKDERLKTGKYVEALRLRIREQREGSRDNRRELRRAQRSLRAYEALAAAAKAEAESSSLGAAKAEELRQKLTGMQGQVVELKGQREALLMEIKHLKDDMQAASAQGRAELEAAVKDAGRREQQLLEQRLAQLQEQLDQERQLNGQQLRASRDRDEEVLGLREQLASLRVQQRSLQADRDSLQAELNTSKRSQMVSSSEQDATLQLAEARAKRLAQSLQESEAEVSSLKSRLQASERALAAAQMDASLQQEKGASDLQIENARLLSEMQNLENELQSVERERDRSSSSVSRLTEEVAQLRSRLEAAEVGQAQNGSSAGSEQQQILALKSTIADLEKALKDAETAKAEAEQDADMIERQLQQARADSSVSKAELPAPPETPPAPRRTLSGKRQPSSNLQGFLTRTTSDVEASDARVQTQPAYQGLPTVQEQGESAQQRDDDEVSDFGQDQEQPAPELPPPTSSQTPR</sequence>
<gene>
    <name evidence="4" type="ORF">WJX84_001448</name>
</gene>
<feature type="domain" description="Cilium assembly protein DZIP1 N-terminal" evidence="3">
    <location>
        <begin position="95"/>
        <end position="211"/>
    </location>
</feature>
<feature type="region of interest" description="Disordered" evidence="2">
    <location>
        <begin position="518"/>
        <end position="643"/>
    </location>
</feature>
<dbReference type="PANTHER" id="PTHR21502">
    <property type="entry name" value="ZINC FINGER PROTEIN DZIP1"/>
    <property type="match status" value="1"/>
</dbReference>
<dbReference type="InterPro" id="IPR032714">
    <property type="entry name" value="DZIP1_N"/>
</dbReference>
<feature type="non-terminal residue" evidence="4">
    <location>
        <position position="643"/>
    </location>
</feature>
<dbReference type="Pfam" id="PF13815">
    <property type="entry name" value="Dzip-like_N"/>
    <property type="match status" value="1"/>
</dbReference>
<dbReference type="Proteomes" id="UP001485043">
    <property type="component" value="Unassembled WGS sequence"/>
</dbReference>
<keyword evidence="5" id="KW-1185">Reference proteome</keyword>
<feature type="compositionally biased region" description="Polar residues" evidence="2">
    <location>
        <begin position="535"/>
        <end position="546"/>
    </location>
</feature>
<feature type="compositionally biased region" description="Polar residues" evidence="2">
    <location>
        <begin position="361"/>
        <end position="379"/>
    </location>
</feature>
<evidence type="ECO:0000313" key="4">
    <source>
        <dbReference type="EMBL" id="KAK9849006.1"/>
    </source>
</evidence>
<dbReference type="InterPro" id="IPR051241">
    <property type="entry name" value="DZIP_RILPL"/>
</dbReference>
<feature type="region of interest" description="Disordered" evidence="2">
    <location>
        <begin position="451"/>
        <end position="470"/>
    </location>
</feature>
<evidence type="ECO:0000256" key="1">
    <source>
        <dbReference type="ARBA" id="ARBA00023054"/>
    </source>
</evidence>
<dbReference type="PANTHER" id="PTHR21502:SF3">
    <property type="entry name" value="CILIUM ASSEMBLY PROTEIN DZIP1L"/>
    <property type="match status" value="1"/>
</dbReference>
<dbReference type="EMBL" id="JALJOV010001369">
    <property type="protein sequence ID" value="KAK9849006.1"/>
    <property type="molecule type" value="Genomic_DNA"/>
</dbReference>
<evidence type="ECO:0000256" key="2">
    <source>
        <dbReference type="SAM" id="MobiDB-lite"/>
    </source>
</evidence>
<feature type="compositionally biased region" description="Pro residues" evidence="2">
    <location>
        <begin position="551"/>
        <end position="560"/>
    </location>
</feature>
<keyword evidence="1" id="KW-0175">Coiled coil</keyword>
<dbReference type="AlphaFoldDB" id="A0AAW1SP87"/>
<evidence type="ECO:0000313" key="5">
    <source>
        <dbReference type="Proteomes" id="UP001485043"/>
    </source>
</evidence>
<reference evidence="4 5" key="1">
    <citation type="journal article" date="2024" name="Nat. Commun.">
        <title>Phylogenomics reveals the evolutionary origins of lichenization in chlorophyte algae.</title>
        <authorList>
            <person name="Puginier C."/>
            <person name="Libourel C."/>
            <person name="Otte J."/>
            <person name="Skaloud P."/>
            <person name="Haon M."/>
            <person name="Grisel S."/>
            <person name="Petersen M."/>
            <person name="Berrin J.G."/>
            <person name="Delaux P.M."/>
            <person name="Dal Grande F."/>
            <person name="Keller J."/>
        </authorList>
    </citation>
    <scope>NUCLEOTIDE SEQUENCE [LARGE SCALE GENOMIC DNA]</scope>
    <source>
        <strain evidence="4 5">SAG 2523</strain>
    </source>
</reference>
<dbReference type="GO" id="GO:0008270">
    <property type="term" value="F:zinc ion binding"/>
    <property type="evidence" value="ECO:0007669"/>
    <property type="project" value="UniProtKB-KW"/>
</dbReference>
<proteinExistence type="predicted"/>
<feature type="region of interest" description="Disordered" evidence="2">
    <location>
        <begin position="353"/>
        <end position="379"/>
    </location>
</feature>
<accession>A0AAW1SP87</accession>
<organism evidence="4 5">
    <name type="scientific">Apatococcus fuscideae</name>
    <dbReference type="NCBI Taxonomy" id="2026836"/>
    <lineage>
        <taxon>Eukaryota</taxon>
        <taxon>Viridiplantae</taxon>
        <taxon>Chlorophyta</taxon>
        <taxon>core chlorophytes</taxon>
        <taxon>Trebouxiophyceae</taxon>
        <taxon>Chlorellales</taxon>
        <taxon>Chlorellaceae</taxon>
        <taxon>Apatococcus</taxon>
    </lineage>
</organism>
<evidence type="ECO:0000259" key="3">
    <source>
        <dbReference type="Pfam" id="PF13815"/>
    </source>
</evidence>
<feature type="compositionally biased region" description="Polar residues" evidence="2">
    <location>
        <begin position="566"/>
        <end position="611"/>
    </location>
</feature>
<comment type="caution">
    <text evidence="4">The sequence shown here is derived from an EMBL/GenBank/DDBJ whole genome shotgun (WGS) entry which is preliminary data.</text>
</comment>
<protein>
    <recommendedName>
        <fullName evidence="3">Cilium assembly protein DZIP1 N-terminal domain-containing protein</fullName>
    </recommendedName>
</protein>